<keyword evidence="2" id="KW-0067">ATP-binding</keyword>
<dbReference type="GO" id="GO:0005524">
    <property type="term" value="F:ATP binding"/>
    <property type="evidence" value="ECO:0007669"/>
    <property type="project" value="UniProtKB-KW"/>
</dbReference>
<sequence>MDLKQSNKILRQFAELVKKQQIARPVSSKEQLKVGIDLGTSSIVLAVLDQDDVPLYGAFQYADVVRDGIVVNYIESVKIVKELKKQAEKQLGVELVSASGAIPPGTGENAEKVVANVINDAGFIAKAIIDEPTAAARFLQLEEGSVVDIGGGTTGISNFKKAEEITVFDEPTGGYHMSLVLSGAKKIPVSEAEVLKRETKDEKEIFGIIRPVVEKMASIAKQYVPLNQETPIFLVGGATNFEDFVPTFSKVMGHSILRPDYPQFVTPLGIAMFD</sequence>
<dbReference type="Proteomes" id="UP001180842">
    <property type="component" value="Unassembled WGS sequence"/>
</dbReference>
<protein>
    <submittedName>
        <fullName evidence="4">Ethanolamine utilization protein EutJ</fullName>
    </submittedName>
</protein>
<dbReference type="RefSeq" id="WP_067624089.1">
    <property type="nucleotide sequence ID" value="NZ_BAAAXL010000019.1"/>
</dbReference>
<evidence type="ECO:0000256" key="2">
    <source>
        <dbReference type="ARBA" id="ARBA00022840"/>
    </source>
</evidence>
<proteinExistence type="predicted"/>
<dbReference type="InterPro" id="IPR043129">
    <property type="entry name" value="ATPase_NBD"/>
</dbReference>
<evidence type="ECO:0000313" key="4">
    <source>
        <dbReference type="EMBL" id="MDT2737713.1"/>
    </source>
</evidence>
<evidence type="ECO:0000256" key="3">
    <source>
        <dbReference type="ARBA" id="ARBA00023186"/>
    </source>
</evidence>
<dbReference type="NCBIfam" id="TIGR02529">
    <property type="entry name" value="EutJ"/>
    <property type="match status" value="1"/>
</dbReference>
<evidence type="ECO:0000256" key="1">
    <source>
        <dbReference type="ARBA" id="ARBA00022741"/>
    </source>
</evidence>
<dbReference type="NCBIfam" id="NF011660">
    <property type="entry name" value="PRK15080.1"/>
    <property type="match status" value="1"/>
</dbReference>
<dbReference type="PANTHER" id="PTHR32432">
    <property type="entry name" value="CELL DIVISION PROTEIN FTSA-RELATED"/>
    <property type="match status" value="1"/>
</dbReference>
<dbReference type="InterPro" id="IPR013126">
    <property type="entry name" value="Hsp_70_fam"/>
</dbReference>
<dbReference type="Gene3D" id="3.30.420.40">
    <property type="match status" value="2"/>
</dbReference>
<keyword evidence="1" id="KW-0547">Nucleotide-binding</keyword>
<dbReference type="GO" id="GO:0140662">
    <property type="term" value="F:ATP-dependent protein folding chaperone"/>
    <property type="evidence" value="ECO:0007669"/>
    <property type="project" value="InterPro"/>
</dbReference>
<keyword evidence="3" id="KW-0143">Chaperone</keyword>
<accession>A0AAE4I3C1</accession>
<dbReference type="PANTHER" id="PTHR32432:SF3">
    <property type="entry name" value="ETHANOLAMINE UTILIZATION PROTEIN EUTJ"/>
    <property type="match status" value="1"/>
</dbReference>
<dbReference type="InterPro" id="IPR013366">
    <property type="entry name" value="EutJ"/>
</dbReference>
<gene>
    <name evidence="4" type="primary">eutJ</name>
    <name evidence="4" type="ORF">P7H00_11390</name>
</gene>
<dbReference type="SUPFAM" id="SSF53067">
    <property type="entry name" value="Actin-like ATPase domain"/>
    <property type="match status" value="2"/>
</dbReference>
<organism evidence="4 5">
    <name type="scientific">Enterococcus pseudoavium</name>
    <dbReference type="NCBI Taxonomy" id="44007"/>
    <lineage>
        <taxon>Bacteria</taxon>
        <taxon>Bacillati</taxon>
        <taxon>Bacillota</taxon>
        <taxon>Bacilli</taxon>
        <taxon>Lactobacillales</taxon>
        <taxon>Enterococcaceae</taxon>
        <taxon>Enterococcus</taxon>
    </lineage>
</organism>
<dbReference type="EMBL" id="JARQAI010000019">
    <property type="protein sequence ID" value="MDT2737713.1"/>
    <property type="molecule type" value="Genomic_DNA"/>
</dbReference>
<reference evidence="4" key="1">
    <citation type="submission" date="2023-03" db="EMBL/GenBank/DDBJ databases">
        <authorList>
            <person name="Shen W."/>
            <person name="Cai J."/>
        </authorList>
    </citation>
    <scope>NUCLEOTIDE SEQUENCE</scope>
    <source>
        <strain evidence="4">P69-2</strain>
    </source>
</reference>
<comment type="caution">
    <text evidence="4">The sequence shown here is derived from an EMBL/GenBank/DDBJ whole genome shotgun (WGS) entry which is preliminary data.</text>
</comment>
<evidence type="ECO:0000313" key="5">
    <source>
        <dbReference type="Proteomes" id="UP001180842"/>
    </source>
</evidence>
<dbReference type="AlphaFoldDB" id="A0AAE4I3C1"/>
<dbReference type="Pfam" id="PF00012">
    <property type="entry name" value="HSP70"/>
    <property type="match status" value="1"/>
</dbReference>
<name>A0AAE4I3C1_9ENTE</name>
<dbReference type="InterPro" id="IPR050696">
    <property type="entry name" value="FtsA/MreB"/>
</dbReference>